<evidence type="ECO:0000313" key="1">
    <source>
        <dbReference type="EMBL" id="SVC73177.1"/>
    </source>
</evidence>
<reference evidence="1" key="1">
    <citation type="submission" date="2018-05" db="EMBL/GenBank/DDBJ databases">
        <authorList>
            <person name="Lanie J.A."/>
            <person name="Ng W.-L."/>
            <person name="Kazmierczak K.M."/>
            <person name="Andrzejewski T.M."/>
            <person name="Davidsen T.M."/>
            <person name="Wayne K.J."/>
            <person name="Tettelin H."/>
            <person name="Glass J.I."/>
            <person name="Rusch D."/>
            <person name="Podicherti R."/>
            <person name="Tsui H.-C.T."/>
            <person name="Winkler M.E."/>
        </authorList>
    </citation>
    <scope>NUCLEOTIDE SEQUENCE</scope>
</reference>
<protein>
    <submittedName>
        <fullName evidence="1">Uncharacterized protein</fullName>
    </submittedName>
</protein>
<name>A0A382PK00_9ZZZZ</name>
<dbReference type="AlphaFoldDB" id="A0A382PK00"/>
<sequence>MLLLVVGCEEDGEVILHPIVGVWDVEKIAYQSIDISDNELAGFFHPSHKTLTFTFLEGDELIEDWCYEDEIEICYAKNYKYSIVDEKLDTLKLIQTTFPPEYWTHHGVTDFGVRNYSLMEDTLKFLPTSIGDDCHNVDFCLWYLVAYRRN</sequence>
<organism evidence="1">
    <name type="scientific">marine metagenome</name>
    <dbReference type="NCBI Taxonomy" id="408172"/>
    <lineage>
        <taxon>unclassified sequences</taxon>
        <taxon>metagenomes</taxon>
        <taxon>ecological metagenomes</taxon>
    </lineage>
</organism>
<accession>A0A382PK00</accession>
<gene>
    <name evidence="1" type="ORF">METZ01_LOCUS326031</name>
</gene>
<dbReference type="EMBL" id="UINC01107645">
    <property type="protein sequence ID" value="SVC73177.1"/>
    <property type="molecule type" value="Genomic_DNA"/>
</dbReference>
<proteinExistence type="predicted"/>